<proteinExistence type="predicted"/>
<dbReference type="Gene3D" id="1.20.120.530">
    <property type="entry name" value="GntR ligand-binding domain-like"/>
    <property type="match status" value="1"/>
</dbReference>
<dbReference type="InterPro" id="IPR008920">
    <property type="entry name" value="TF_FadR/GntR_C"/>
</dbReference>
<feature type="domain" description="HTH gntR-type" evidence="4">
    <location>
        <begin position="1"/>
        <end position="67"/>
    </location>
</feature>
<dbReference type="InterPro" id="IPR011711">
    <property type="entry name" value="GntR_C"/>
</dbReference>
<evidence type="ECO:0000256" key="1">
    <source>
        <dbReference type="ARBA" id="ARBA00023015"/>
    </source>
</evidence>
<reference evidence="5" key="1">
    <citation type="submission" date="2022-10" db="EMBL/GenBank/DDBJ databases">
        <title>The WGS of Solirubrobacter phytolaccae KCTC 29190.</title>
        <authorList>
            <person name="Jiang Z."/>
        </authorList>
    </citation>
    <scope>NUCLEOTIDE SEQUENCE</scope>
    <source>
        <strain evidence="5">KCTC 29190</strain>
    </source>
</reference>
<dbReference type="PANTHER" id="PTHR43537">
    <property type="entry name" value="TRANSCRIPTIONAL REGULATOR, GNTR FAMILY"/>
    <property type="match status" value="1"/>
</dbReference>
<dbReference type="PANTHER" id="PTHR43537:SF45">
    <property type="entry name" value="GNTR FAMILY REGULATORY PROTEIN"/>
    <property type="match status" value="1"/>
</dbReference>
<keyword evidence="2" id="KW-0238">DNA-binding</keyword>
<dbReference type="RefSeq" id="WP_270030183.1">
    <property type="nucleotide sequence ID" value="NZ_JAPDDP010000131.1"/>
</dbReference>
<evidence type="ECO:0000256" key="2">
    <source>
        <dbReference type="ARBA" id="ARBA00023125"/>
    </source>
</evidence>
<gene>
    <name evidence="5" type="ORF">OJ997_35515</name>
</gene>
<dbReference type="GO" id="GO:0003677">
    <property type="term" value="F:DNA binding"/>
    <property type="evidence" value="ECO:0007669"/>
    <property type="project" value="UniProtKB-KW"/>
</dbReference>
<dbReference type="SMART" id="SM00345">
    <property type="entry name" value="HTH_GNTR"/>
    <property type="match status" value="1"/>
</dbReference>
<dbReference type="PROSITE" id="PS50949">
    <property type="entry name" value="HTH_GNTR"/>
    <property type="match status" value="1"/>
</dbReference>
<dbReference type="Pfam" id="PF07729">
    <property type="entry name" value="FCD"/>
    <property type="match status" value="1"/>
</dbReference>
<organism evidence="5 6">
    <name type="scientific">Solirubrobacter phytolaccae</name>
    <dbReference type="NCBI Taxonomy" id="1404360"/>
    <lineage>
        <taxon>Bacteria</taxon>
        <taxon>Bacillati</taxon>
        <taxon>Actinomycetota</taxon>
        <taxon>Thermoleophilia</taxon>
        <taxon>Solirubrobacterales</taxon>
        <taxon>Solirubrobacteraceae</taxon>
        <taxon>Solirubrobacter</taxon>
    </lineage>
</organism>
<dbReference type="InterPro" id="IPR036390">
    <property type="entry name" value="WH_DNA-bd_sf"/>
</dbReference>
<sequence length="208" mass="23058">MSEIDAYQMLHGRIVAGELSPGERLVEEELAEQLGESRGSIRTALLRLEHDGLVLRERNRGARVRRVTAEEAVEILEARAALESLAAGHAADRRTDEEAEELRAIVADMRRLHGEGELLAMSERNAVMHRRILEISRHTVARDICARLNSQVVRFQFRTVLAPGRSTRSLDEHTAIVEAIAARDRSAAEAAMRTHLSHVAQALLAIAA</sequence>
<dbReference type="SMART" id="SM00895">
    <property type="entry name" value="FCD"/>
    <property type="match status" value="1"/>
</dbReference>
<dbReference type="CDD" id="cd07377">
    <property type="entry name" value="WHTH_GntR"/>
    <property type="match status" value="1"/>
</dbReference>
<dbReference type="SUPFAM" id="SSF46785">
    <property type="entry name" value="Winged helix' DNA-binding domain"/>
    <property type="match status" value="1"/>
</dbReference>
<dbReference type="InterPro" id="IPR036388">
    <property type="entry name" value="WH-like_DNA-bd_sf"/>
</dbReference>
<dbReference type="InterPro" id="IPR000524">
    <property type="entry name" value="Tscrpt_reg_HTH_GntR"/>
</dbReference>
<keyword evidence="1" id="KW-0805">Transcription regulation</keyword>
<dbReference type="Proteomes" id="UP001147653">
    <property type="component" value="Unassembled WGS sequence"/>
</dbReference>
<dbReference type="EMBL" id="JAPDDP010000131">
    <property type="protein sequence ID" value="MDA0185668.1"/>
    <property type="molecule type" value="Genomic_DNA"/>
</dbReference>
<keyword evidence="6" id="KW-1185">Reference proteome</keyword>
<comment type="caution">
    <text evidence="5">The sequence shown here is derived from an EMBL/GenBank/DDBJ whole genome shotgun (WGS) entry which is preliminary data.</text>
</comment>
<evidence type="ECO:0000256" key="3">
    <source>
        <dbReference type="ARBA" id="ARBA00023163"/>
    </source>
</evidence>
<evidence type="ECO:0000259" key="4">
    <source>
        <dbReference type="PROSITE" id="PS50949"/>
    </source>
</evidence>
<dbReference type="Pfam" id="PF00392">
    <property type="entry name" value="GntR"/>
    <property type="match status" value="1"/>
</dbReference>
<protein>
    <submittedName>
        <fullName evidence="5">GntR family transcriptional regulator</fullName>
    </submittedName>
</protein>
<accession>A0A9X3NFJ4</accession>
<dbReference type="SUPFAM" id="SSF48008">
    <property type="entry name" value="GntR ligand-binding domain-like"/>
    <property type="match status" value="1"/>
</dbReference>
<keyword evidence="3" id="KW-0804">Transcription</keyword>
<name>A0A9X3NFJ4_9ACTN</name>
<dbReference type="GO" id="GO:0003700">
    <property type="term" value="F:DNA-binding transcription factor activity"/>
    <property type="evidence" value="ECO:0007669"/>
    <property type="project" value="InterPro"/>
</dbReference>
<dbReference type="AlphaFoldDB" id="A0A9X3NFJ4"/>
<dbReference type="Gene3D" id="1.10.10.10">
    <property type="entry name" value="Winged helix-like DNA-binding domain superfamily/Winged helix DNA-binding domain"/>
    <property type="match status" value="1"/>
</dbReference>
<evidence type="ECO:0000313" key="5">
    <source>
        <dbReference type="EMBL" id="MDA0185668.1"/>
    </source>
</evidence>
<evidence type="ECO:0000313" key="6">
    <source>
        <dbReference type="Proteomes" id="UP001147653"/>
    </source>
</evidence>